<dbReference type="Proteomes" id="UP001497535">
    <property type="component" value="Unassembled WGS sequence"/>
</dbReference>
<comment type="caution">
    <text evidence="1">The sequence shown here is derived from an EMBL/GenBank/DDBJ whole genome shotgun (WGS) entry which is preliminary data.</text>
</comment>
<dbReference type="EMBL" id="CAVMJV010000109">
    <property type="protein sequence ID" value="CAK5101335.1"/>
    <property type="molecule type" value="Genomic_DNA"/>
</dbReference>
<protein>
    <submittedName>
        <fullName evidence="1">Uncharacterized protein</fullName>
    </submittedName>
</protein>
<reference evidence="1" key="1">
    <citation type="submission" date="2023-11" db="EMBL/GenBank/DDBJ databases">
        <authorList>
            <person name="Poullet M."/>
        </authorList>
    </citation>
    <scope>NUCLEOTIDE SEQUENCE</scope>
    <source>
        <strain evidence="1">E1834</strain>
    </source>
</reference>
<sequence>MGGFAVEGGGERFIPLDSPFALTDSPHPPIFAAIFRRTTGVKVDLITFFAENFYLTELFCVQKTQKLTISSLREKFAISPLRENRDISSPRENRDISSPRENWDISSPRENWDISPLREKFAISSLRENRDISPLRGN</sequence>
<evidence type="ECO:0000313" key="2">
    <source>
        <dbReference type="Proteomes" id="UP001497535"/>
    </source>
</evidence>
<accession>A0ACB1ARB6</accession>
<proteinExistence type="predicted"/>
<evidence type="ECO:0000313" key="1">
    <source>
        <dbReference type="EMBL" id="CAK5101335.1"/>
    </source>
</evidence>
<name>A0ACB1ARB6_MELEN</name>
<keyword evidence="2" id="KW-1185">Reference proteome</keyword>
<organism evidence="1 2">
    <name type="scientific">Meloidogyne enterolobii</name>
    <name type="common">Root-knot nematode worm</name>
    <name type="synonym">Meloidogyne mayaguensis</name>
    <dbReference type="NCBI Taxonomy" id="390850"/>
    <lineage>
        <taxon>Eukaryota</taxon>
        <taxon>Metazoa</taxon>
        <taxon>Ecdysozoa</taxon>
        <taxon>Nematoda</taxon>
        <taxon>Chromadorea</taxon>
        <taxon>Rhabditida</taxon>
        <taxon>Tylenchina</taxon>
        <taxon>Tylenchomorpha</taxon>
        <taxon>Tylenchoidea</taxon>
        <taxon>Meloidogynidae</taxon>
        <taxon>Meloidogyninae</taxon>
        <taxon>Meloidogyne</taxon>
    </lineage>
</organism>
<gene>
    <name evidence="1" type="ORF">MENTE1834_LOCUS42268</name>
</gene>